<feature type="transmembrane region" description="Helical" evidence="7">
    <location>
        <begin position="131"/>
        <end position="146"/>
    </location>
</feature>
<feature type="transmembrane region" description="Helical" evidence="7">
    <location>
        <begin position="314"/>
        <end position="334"/>
    </location>
</feature>
<dbReference type="GO" id="GO:0015343">
    <property type="term" value="F:siderophore-iron transmembrane transporter activity"/>
    <property type="evidence" value="ECO:0007669"/>
    <property type="project" value="TreeGrafter"/>
</dbReference>
<feature type="transmembrane region" description="Helical" evidence="7">
    <location>
        <begin position="565"/>
        <end position="584"/>
    </location>
</feature>
<feature type="domain" description="Major facilitator superfamily (MFS) profile" evidence="8">
    <location>
        <begin position="66"/>
        <end position="588"/>
    </location>
</feature>
<evidence type="ECO:0000256" key="4">
    <source>
        <dbReference type="ARBA" id="ARBA00022989"/>
    </source>
</evidence>
<dbReference type="PhylomeDB" id="A0A061AW02"/>
<accession>A0A061AW02</accession>
<dbReference type="InterPro" id="IPR011701">
    <property type="entry name" value="MFS"/>
</dbReference>
<feature type="region of interest" description="Disordered" evidence="6">
    <location>
        <begin position="1"/>
        <end position="54"/>
    </location>
</feature>
<dbReference type="InterPro" id="IPR036259">
    <property type="entry name" value="MFS_trans_sf"/>
</dbReference>
<evidence type="ECO:0000256" key="2">
    <source>
        <dbReference type="ARBA" id="ARBA00008335"/>
    </source>
</evidence>
<feature type="transmembrane region" description="Helical" evidence="7">
    <location>
        <begin position="100"/>
        <end position="119"/>
    </location>
</feature>
<dbReference type="Gene3D" id="1.20.1250.20">
    <property type="entry name" value="MFS general substrate transporter like domains"/>
    <property type="match status" value="2"/>
</dbReference>
<dbReference type="InterPro" id="IPR020846">
    <property type="entry name" value="MFS_dom"/>
</dbReference>
<dbReference type="GO" id="GO:0005886">
    <property type="term" value="C:plasma membrane"/>
    <property type="evidence" value="ECO:0007669"/>
    <property type="project" value="TreeGrafter"/>
</dbReference>
<keyword evidence="5 7" id="KW-0472">Membrane</keyword>
<dbReference type="VEuPathDB" id="FungiDB:BON22_4834"/>
<evidence type="ECO:0000256" key="5">
    <source>
        <dbReference type="ARBA" id="ARBA00023136"/>
    </source>
</evidence>
<dbReference type="SUPFAM" id="SSF103473">
    <property type="entry name" value="MFS general substrate transporter"/>
    <property type="match status" value="2"/>
</dbReference>
<evidence type="ECO:0000256" key="7">
    <source>
        <dbReference type="SAM" id="Phobius"/>
    </source>
</evidence>
<gene>
    <name evidence="9" type="ORF">CYFA0S_08e00584g</name>
</gene>
<proteinExistence type="inferred from homology"/>
<feature type="transmembrane region" description="Helical" evidence="7">
    <location>
        <begin position="220"/>
        <end position="243"/>
    </location>
</feature>
<feature type="transmembrane region" description="Helical" evidence="7">
    <location>
        <begin position="453"/>
        <end position="469"/>
    </location>
</feature>
<feature type="compositionally biased region" description="Polar residues" evidence="6">
    <location>
        <begin position="1"/>
        <end position="10"/>
    </location>
</feature>
<organism evidence="9">
    <name type="scientific">Cyberlindnera fabianii</name>
    <name type="common">Yeast</name>
    <name type="synonym">Hansenula fabianii</name>
    <dbReference type="NCBI Taxonomy" id="36022"/>
    <lineage>
        <taxon>Eukaryota</taxon>
        <taxon>Fungi</taxon>
        <taxon>Dikarya</taxon>
        <taxon>Ascomycota</taxon>
        <taxon>Saccharomycotina</taxon>
        <taxon>Saccharomycetes</taxon>
        <taxon>Phaffomycetales</taxon>
        <taxon>Phaffomycetaceae</taxon>
        <taxon>Cyberlindnera</taxon>
    </lineage>
</organism>
<evidence type="ECO:0000313" key="9">
    <source>
        <dbReference type="EMBL" id="CDR41833.1"/>
    </source>
</evidence>
<feature type="transmembrane region" description="Helical" evidence="7">
    <location>
        <begin position="279"/>
        <end position="302"/>
    </location>
</feature>
<evidence type="ECO:0000259" key="8">
    <source>
        <dbReference type="PROSITE" id="PS50850"/>
    </source>
</evidence>
<dbReference type="PANTHER" id="PTHR23501:SF87">
    <property type="entry name" value="SIDEROPHORE IRON TRANSPORTER 2"/>
    <property type="match status" value="1"/>
</dbReference>
<feature type="transmembrane region" description="Helical" evidence="7">
    <location>
        <begin position="423"/>
        <end position="441"/>
    </location>
</feature>
<evidence type="ECO:0000256" key="1">
    <source>
        <dbReference type="ARBA" id="ARBA00004141"/>
    </source>
</evidence>
<keyword evidence="3 7" id="KW-0812">Transmembrane</keyword>
<evidence type="ECO:0000256" key="3">
    <source>
        <dbReference type="ARBA" id="ARBA00022692"/>
    </source>
</evidence>
<dbReference type="PROSITE" id="PS50850">
    <property type="entry name" value="MFS"/>
    <property type="match status" value="1"/>
</dbReference>
<dbReference type="Pfam" id="PF07690">
    <property type="entry name" value="MFS_1"/>
    <property type="match status" value="1"/>
</dbReference>
<reference evidence="9" key="1">
    <citation type="journal article" date="2014" name="Genome Announc.">
        <title>Genome sequence of the yeast Cyberlindnera fabianii (Hansenula fabianii).</title>
        <authorList>
            <person name="Freel K.C."/>
            <person name="Sarilar V."/>
            <person name="Neuveglise C."/>
            <person name="Devillers H."/>
            <person name="Friedrich A."/>
            <person name="Schacherer J."/>
        </authorList>
    </citation>
    <scope>NUCLEOTIDE SEQUENCE</scope>
    <source>
        <strain evidence="9">YJS4271</strain>
    </source>
</reference>
<comment type="similarity">
    <text evidence="2">Belongs to the major facilitator superfamily.</text>
</comment>
<evidence type="ECO:0000256" key="6">
    <source>
        <dbReference type="SAM" id="MobiDB-lite"/>
    </source>
</evidence>
<dbReference type="PANTHER" id="PTHR23501">
    <property type="entry name" value="MAJOR FACILITATOR SUPERFAMILY"/>
    <property type="match status" value="1"/>
</dbReference>
<keyword evidence="4 7" id="KW-1133">Transmembrane helix</keyword>
<dbReference type="EMBL" id="LK052893">
    <property type="protein sequence ID" value="CDR41833.1"/>
    <property type="molecule type" value="Genomic_DNA"/>
</dbReference>
<dbReference type="AlphaFoldDB" id="A0A061AW02"/>
<feature type="transmembrane region" description="Helical" evidence="7">
    <location>
        <begin position="62"/>
        <end position="80"/>
    </location>
</feature>
<protein>
    <submittedName>
        <fullName evidence="9">CYFA0S08e00584g1_1</fullName>
    </submittedName>
</protein>
<name>A0A061AW02_CYBFA</name>
<feature type="compositionally biased region" description="Polar residues" evidence="6">
    <location>
        <begin position="17"/>
        <end position="33"/>
    </location>
</feature>
<comment type="subcellular location">
    <subcellularLocation>
        <location evidence="1">Membrane</location>
        <topology evidence="1">Multi-pass membrane protein</topology>
    </subcellularLocation>
</comment>
<sequence>MSAPITNIEQATEKVPETQQIHNSSADSASSIEAKSLDNEVTKQVSEETDESKPKGWKNKKLLYIAYFVLVITAFIEAFAADSTKNLDSYATSEFNAHSLIATAAVVYKISAICAYPILAKIADLLGRGEGFGLSVLIYTIAYVLYSSCKNVQTYICAEIFYAIGRNGYRAYQQIFIADTTDLINRGLWSQIPGALTAIPSLYAGSYVMDAFLEHSTWRWGYGAFAIILGVSVIPLTTIMFILDHKTKRGANRGQAKILQNLPEGSLLKKTRWVVYNELDLFGGALMLAGMALFFVPFTLTGKTNAYRWHEGKLIAMVVIGFVLFCCFIIWNTLSGKKHFENRKAFVPKQQFTNPTIILVLILVALDLCENSSFATYFTTTLQVGGYYTAGQATRIDNSKKVTVDIASVLAGILMKYTHRSKIFVLIGIPILVLGHGLLVYFMNVDGMMEKKIALYVVEIMIGFGRGFYQTGLQVIIQATAGVEGVAMSTAFFMAFNSVGSLIGSAIAGGIWNSVALERLQKHLPAEYQKNATKIYSSITVAKKFKKGTPARDAISLAYRETIQIIGWTGLGIIAPMLILMFFVREVHLTDKLDAYGAEESNMIRDSASSSEEDLKDNDETNDRFAAINMEKRTWTNWWRV</sequence>
<feature type="transmembrane region" description="Helical" evidence="7">
    <location>
        <begin position="490"/>
        <end position="512"/>
    </location>
</feature>
<dbReference type="OrthoDB" id="4078873at2759"/>